<evidence type="ECO:0000313" key="1">
    <source>
        <dbReference type="EMBL" id="GIY35517.1"/>
    </source>
</evidence>
<accession>A0AAV4SSJ3</accession>
<dbReference type="EMBL" id="BPLR01009924">
    <property type="protein sequence ID" value="GIY35517.1"/>
    <property type="molecule type" value="Genomic_DNA"/>
</dbReference>
<gene>
    <name evidence="1" type="ORF">CEXT_1471</name>
</gene>
<protein>
    <submittedName>
        <fullName evidence="1">Uncharacterized protein</fullName>
    </submittedName>
</protein>
<reference evidence="1 2" key="1">
    <citation type="submission" date="2021-06" db="EMBL/GenBank/DDBJ databases">
        <title>Caerostris extrusa draft genome.</title>
        <authorList>
            <person name="Kono N."/>
            <person name="Arakawa K."/>
        </authorList>
    </citation>
    <scope>NUCLEOTIDE SEQUENCE [LARGE SCALE GENOMIC DNA]</scope>
</reference>
<comment type="caution">
    <text evidence="1">The sequence shown here is derived from an EMBL/GenBank/DDBJ whole genome shotgun (WGS) entry which is preliminary data.</text>
</comment>
<keyword evidence="2" id="KW-1185">Reference proteome</keyword>
<name>A0AAV4SSJ3_CAEEX</name>
<dbReference type="AlphaFoldDB" id="A0AAV4SSJ3"/>
<evidence type="ECO:0000313" key="2">
    <source>
        <dbReference type="Proteomes" id="UP001054945"/>
    </source>
</evidence>
<sequence length="121" mass="13108">MLSRLSAVCNTNEGTPKFLTGTRGHMSRRGAGGCQFDPGQRWEAALPPNTLVTAEGGARGAVHLPFWGRSAHAVLVFVLAAEEPTVGHNIGLNHIATCSGGMRHKESIRHKLNEWWVEEVV</sequence>
<proteinExistence type="predicted"/>
<organism evidence="1 2">
    <name type="scientific">Caerostris extrusa</name>
    <name type="common">Bark spider</name>
    <name type="synonym">Caerostris bankana</name>
    <dbReference type="NCBI Taxonomy" id="172846"/>
    <lineage>
        <taxon>Eukaryota</taxon>
        <taxon>Metazoa</taxon>
        <taxon>Ecdysozoa</taxon>
        <taxon>Arthropoda</taxon>
        <taxon>Chelicerata</taxon>
        <taxon>Arachnida</taxon>
        <taxon>Araneae</taxon>
        <taxon>Araneomorphae</taxon>
        <taxon>Entelegynae</taxon>
        <taxon>Araneoidea</taxon>
        <taxon>Araneidae</taxon>
        <taxon>Caerostris</taxon>
    </lineage>
</organism>
<dbReference type="Proteomes" id="UP001054945">
    <property type="component" value="Unassembled WGS sequence"/>
</dbReference>